<reference evidence="8 9" key="1">
    <citation type="submission" date="2019-08" db="EMBL/GenBank/DDBJ databases">
        <title>Bacillus genomes from the desert of Cuatro Cienegas, Coahuila.</title>
        <authorList>
            <person name="Olmedo-Alvarez G."/>
        </authorList>
    </citation>
    <scope>NUCLEOTIDE SEQUENCE [LARGE SCALE GENOMIC DNA]</scope>
    <source>
        <strain evidence="8 9">CH40_1T</strain>
    </source>
</reference>
<keyword evidence="4 7" id="KW-0812">Transmembrane</keyword>
<gene>
    <name evidence="8" type="ORF">FZC79_10630</name>
</gene>
<keyword evidence="5 7" id="KW-1133">Transmembrane helix</keyword>
<dbReference type="PANTHER" id="PTHR23513">
    <property type="entry name" value="INTEGRAL MEMBRANE EFFLUX PROTEIN-RELATED"/>
    <property type="match status" value="1"/>
</dbReference>
<keyword evidence="2" id="KW-0813">Transport</keyword>
<feature type="transmembrane region" description="Helical" evidence="7">
    <location>
        <begin position="140"/>
        <end position="161"/>
    </location>
</feature>
<name>A0A5D4KFE4_9BACI</name>
<evidence type="ECO:0000313" key="8">
    <source>
        <dbReference type="EMBL" id="TYR75636.1"/>
    </source>
</evidence>
<evidence type="ECO:0000256" key="4">
    <source>
        <dbReference type="ARBA" id="ARBA00022692"/>
    </source>
</evidence>
<evidence type="ECO:0000313" key="9">
    <source>
        <dbReference type="Proteomes" id="UP000323317"/>
    </source>
</evidence>
<evidence type="ECO:0000256" key="7">
    <source>
        <dbReference type="SAM" id="Phobius"/>
    </source>
</evidence>
<comment type="caution">
    <text evidence="8">The sequence shown here is derived from an EMBL/GenBank/DDBJ whole genome shotgun (WGS) entry which is preliminary data.</text>
</comment>
<sequence length="423" mass="45096">MKELLMRNRNFAALFFGRMVTNMGDSLYYVAAMWLVFELGGSAFYTGLAGFLTLLPGTLQFLTGPVIDKLQIQKLLVWTQILQAILVLLIPIAHYAGFLSVSFILVIMPVISAIEQFAYPGQSALLPRLIRKDQLVKGNSLFSFAYQGVDLAFNAIAGILVALVGAITLYMIDAVTFIIAAILFRLINVKGEKQVTGQNGTSVKEKAVSYKKDLAEGFGIVFRSKLAKFLLGSVVANFAIGSTYAVLPAFAELRGGSEAYGLYLAAISGGALIGALSASFFEKYSLGRLVIILFFLGGSCWMISGFISSTTVSILFFGISWIPIGATNVIMGAAIQSVVPQHLMGRIFSVTASLGAAAMPFGSLLGGYLADAVNPVAVFAGSAAGVIFVSIVWLLDRALRTLPSSVDINPEELGLSTDVKLTS</sequence>
<dbReference type="EMBL" id="VTEH01000006">
    <property type="protein sequence ID" value="TYR75636.1"/>
    <property type="molecule type" value="Genomic_DNA"/>
</dbReference>
<feature type="transmembrane region" description="Helical" evidence="7">
    <location>
        <begin position="167"/>
        <end position="187"/>
    </location>
</feature>
<accession>A0A5D4KFE4</accession>
<evidence type="ECO:0000256" key="5">
    <source>
        <dbReference type="ARBA" id="ARBA00022989"/>
    </source>
</evidence>
<evidence type="ECO:0000256" key="1">
    <source>
        <dbReference type="ARBA" id="ARBA00004651"/>
    </source>
</evidence>
<comment type="subcellular location">
    <subcellularLocation>
        <location evidence="1">Cell membrane</location>
        <topology evidence="1">Multi-pass membrane protein</topology>
    </subcellularLocation>
</comment>
<feature type="transmembrane region" description="Helical" evidence="7">
    <location>
        <begin position="376"/>
        <end position="395"/>
    </location>
</feature>
<keyword evidence="3" id="KW-1003">Cell membrane</keyword>
<proteinExistence type="predicted"/>
<dbReference type="AlphaFoldDB" id="A0A5D4KFE4"/>
<dbReference type="InterPro" id="IPR010290">
    <property type="entry name" value="TM_effector"/>
</dbReference>
<dbReference type="Proteomes" id="UP000323317">
    <property type="component" value="Unassembled WGS sequence"/>
</dbReference>
<dbReference type="RefSeq" id="WP_148946791.1">
    <property type="nucleotide sequence ID" value="NZ_VTEH01000006.1"/>
</dbReference>
<dbReference type="SUPFAM" id="SSF103473">
    <property type="entry name" value="MFS general substrate transporter"/>
    <property type="match status" value="1"/>
</dbReference>
<feature type="transmembrane region" description="Helical" evidence="7">
    <location>
        <begin position="347"/>
        <end position="370"/>
    </location>
</feature>
<evidence type="ECO:0000256" key="6">
    <source>
        <dbReference type="ARBA" id="ARBA00023136"/>
    </source>
</evidence>
<dbReference type="InterPro" id="IPR036259">
    <property type="entry name" value="MFS_trans_sf"/>
</dbReference>
<dbReference type="GO" id="GO:0005886">
    <property type="term" value="C:plasma membrane"/>
    <property type="evidence" value="ECO:0007669"/>
    <property type="project" value="UniProtKB-SubCell"/>
</dbReference>
<feature type="transmembrane region" description="Helical" evidence="7">
    <location>
        <begin position="288"/>
        <end position="308"/>
    </location>
</feature>
<organism evidence="8 9">
    <name type="scientific">Rossellomorea vietnamensis</name>
    <dbReference type="NCBI Taxonomy" id="218284"/>
    <lineage>
        <taxon>Bacteria</taxon>
        <taxon>Bacillati</taxon>
        <taxon>Bacillota</taxon>
        <taxon>Bacilli</taxon>
        <taxon>Bacillales</taxon>
        <taxon>Bacillaceae</taxon>
        <taxon>Rossellomorea</taxon>
    </lineage>
</organism>
<evidence type="ECO:0000256" key="2">
    <source>
        <dbReference type="ARBA" id="ARBA00022448"/>
    </source>
</evidence>
<dbReference type="Pfam" id="PF05977">
    <property type="entry name" value="MFS_3"/>
    <property type="match status" value="1"/>
</dbReference>
<dbReference type="PANTHER" id="PTHR23513:SF6">
    <property type="entry name" value="MAJOR FACILITATOR SUPERFAMILY ASSOCIATED DOMAIN-CONTAINING PROTEIN"/>
    <property type="match status" value="1"/>
</dbReference>
<dbReference type="CDD" id="cd06173">
    <property type="entry name" value="MFS_MefA_like"/>
    <property type="match status" value="1"/>
</dbReference>
<feature type="transmembrane region" description="Helical" evidence="7">
    <location>
        <begin position="262"/>
        <end position="281"/>
    </location>
</feature>
<keyword evidence="6 7" id="KW-0472">Membrane</keyword>
<feature type="transmembrane region" description="Helical" evidence="7">
    <location>
        <begin position="229"/>
        <end position="250"/>
    </location>
</feature>
<evidence type="ECO:0000256" key="3">
    <source>
        <dbReference type="ARBA" id="ARBA00022475"/>
    </source>
</evidence>
<feature type="transmembrane region" description="Helical" evidence="7">
    <location>
        <begin position="314"/>
        <end position="335"/>
    </location>
</feature>
<protein>
    <submittedName>
        <fullName evidence="8">MFS transporter</fullName>
    </submittedName>
</protein>
<dbReference type="Gene3D" id="1.20.1250.20">
    <property type="entry name" value="MFS general substrate transporter like domains"/>
    <property type="match status" value="1"/>
</dbReference>